<dbReference type="InterPro" id="IPR036640">
    <property type="entry name" value="ABC1_TM_sf"/>
</dbReference>
<dbReference type="GO" id="GO:0034040">
    <property type="term" value="F:ATPase-coupled lipid transmembrane transporter activity"/>
    <property type="evidence" value="ECO:0007669"/>
    <property type="project" value="InterPro"/>
</dbReference>
<protein>
    <submittedName>
        <fullName evidence="15">Lipid A export permease/ATP-binding protein MsbA</fullName>
    </submittedName>
</protein>
<evidence type="ECO:0000256" key="5">
    <source>
        <dbReference type="ARBA" id="ARBA00022741"/>
    </source>
</evidence>
<feature type="region of interest" description="Disordered" evidence="11">
    <location>
        <begin position="600"/>
        <end position="634"/>
    </location>
</feature>
<evidence type="ECO:0000256" key="1">
    <source>
        <dbReference type="ARBA" id="ARBA00004651"/>
    </source>
</evidence>
<feature type="transmembrane region" description="Helical" evidence="12">
    <location>
        <begin position="287"/>
        <end position="307"/>
    </location>
</feature>
<feature type="transmembrane region" description="Helical" evidence="12">
    <location>
        <begin position="168"/>
        <end position="191"/>
    </location>
</feature>
<dbReference type="KEGG" id="otk:C6570_13705"/>
<proteinExistence type="predicted"/>
<evidence type="ECO:0000313" key="15">
    <source>
        <dbReference type="EMBL" id="AVO35170.1"/>
    </source>
</evidence>
<dbReference type="GO" id="GO:0005886">
    <property type="term" value="C:plasma membrane"/>
    <property type="evidence" value="ECO:0007669"/>
    <property type="project" value="UniProtKB-SubCell"/>
</dbReference>
<evidence type="ECO:0000256" key="11">
    <source>
        <dbReference type="SAM" id="MobiDB-lite"/>
    </source>
</evidence>
<dbReference type="InterPro" id="IPR003439">
    <property type="entry name" value="ABC_transporter-like_ATP-bd"/>
</dbReference>
<evidence type="ECO:0000313" key="16">
    <source>
        <dbReference type="Proteomes" id="UP000239709"/>
    </source>
</evidence>
<dbReference type="Gene3D" id="3.40.50.300">
    <property type="entry name" value="P-loop containing nucleotide triphosphate hydrolases"/>
    <property type="match status" value="1"/>
</dbReference>
<evidence type="ECO:0000256" key="2">
    <source>
        <dbReference type="ARBA" id="ARBA00022448"/>
    </source>
</evidence>
<evidence type="ECO:0000256" key="8">
    <source>
        <dbReference type="ARBA" id="ARBA00022989"/>
    </source>
</evidence>
<evidence type="ECO:0000256" key="4">
    <source>
        <dbReference type="ARBA" id="ARBA00022692"/>
    </source>
</evidence>
<dbReference type="PANTHER" id="PTHR43394">
    <property type="entry name" value="ATP-DEPENDENT PERMEASE MDL1, MITOCHONDRIAL"/>
    <property type="match status" value="1"/>
</dbReference>
<dbReference type="SUPFAM" id="SSF52540">
    <property type="entry name" value="P-loop containing nucleoside triphosphate hydrolases"/>
    <property type="match status" value="1"/>
</dbReference>
<dbReference type="PROSITE" id="PS00211">
    <property type="entry name" value="ABC_TRANSPORTER_1"/>
    <property type="match status" value="1"/>
</dbReference>
<feature type="compositionally biased region" description="Polar residues" evidence="11">
    <location>
        <begin position="600"/>
        <end position="609"/>
    </location>
</feature>
<dbReference type="CDD" id="cd18552">
    <property type="entry name" value="ABC_6TM_MsbA_like"/>
    <property type="match status" value="1"/>
</dbReference>
<dbReference type="OrthoDB" id="8554730at2"/>
<feature type="domain" description="ABC transmembrane type-1" evidence="14">
    <location>
        <begin position="38"/>
        <end position="322"/>
    </location>
</feature>
<dbReference type="PROSITE" id="PS50929">
    <property type="entry name" value="ABC_TM1F"/>
    <property type="match status" value="1"/>
</dbReference>
<keyword evidence="4 12" id="KW-0812">Transmembrane</keyword>
<evidence type="ECO:0000256" key="9">
    <source>
        <dbReference type="ARBA" id="ARBA00023055"/>
    </source>
</evidence>
<dbReference type="Pfam" id="PF00664">
    <property type="entry name" value="ABC_membrane"/>
    <property type="match status" value="1"/>
</dbReference>
<feature type="transmembrane region" description="Helical" evidence="12">
    <location>
        <begin position="70"/>
        <end position="90"/>
    </location>
</feature>
<comment type="subcellular location">
    <subcellularLocation>
        <location evidence="1">Cell membrane</location>
        <topology evidence="1">Multi-pass membrane protein</topology>
    </subcellularLocation>
</comment>
<dbReference type="EMBL" id="CP027666">
    <property type="protein sequence ID" value="AVO35170.1"/>
    <property type="molecule type" value="Genomic_DNA"/>
</dbReference>
<dbReference type="GO" id="GO:0005524">
    <property type="term" value="F:ATP binding"/>
    <property type="evidence" value="ECO:0007669"/>
    <property type="project" value="UniProtKB-KW"/>
</dbReference>
<feature type="compositionally biased region" description="Low complexity" evidence="11">
    <location>
        <begin position="610"/>
        <end position="627"/>
    </location>
</feature>
<dbReference type="PANTHER" id="PTHR43394:SF1">
    <property type="entry name" value="ATP-BINDING CASSETTE SUB-FAMILY B MEMBER 10, MITOCHONDRIAL"/>
    <property type="match status" value="1"/>
</dbReference>
<sequence length="634" mass="67758">MSNRQPDPPAASPAAQRPMGARLARLWMYFKEYRLGWVIAAVGTLISALTEASVPALLKPLLDEGFTQGSLPIWIVPLAIVGLFALRGFAHFASQYALARIANEGMVKLRAQLFERLLDADLLLFARQSASQLANTIVYEVQTGTTLLVQAILNLARDSFTVVALMFYLLYLNWSLTLIVLVLVPIVGVIMKVMSRRLYRYTRLAQATTDELAYVVEENVLAHRMVRLHGAQAQQASRFDGLSRHLRNLSIKATAASAGAMPLAQMAAAVALSVVIGIALYQGQSASGRAITVGGFVAFIGAMLMLIQPLRRLTDVVGPVTRGLAALERGLDLMAEVLPEPGPASPPDAAATQPPRARGEITLDQVSVRYGSDGEPALDALSLHVRAGETVALVGPSGSGKTTLVNLLPRFVAPTNGRVLLDGTDIREWPLRRLRAQFAMVSQDVTMLNDSVAANVALGAPAIDRDRVQRCLQDANLWGHVGALPQGIDTVLGHNATQLSGGQRQRLAIARALYKDAPVLLLDEATSALDTESERLVQQAIARAMVGRTTLVIAHRLSTIEHADRIVVMEHGRIVEQGSHAELIRAGGLYARLNHSPLPTASAASSGTVSNSPGSANGAPPSPGDADVPQNAIF</sequence>
<dbReference type="GO" id="GO:0016887">
    <property type="term" value="F:ATP hydrolysis activity"/>
    <property type="evidence" value="ECO:0007669"/>
    <property type="project" value="InterPro"/>
</dbReference>
<dbReference type="InterPro" id="IPR039421">
    <property type="entry name" value="Type_1_exporter"/>
</dbReference>
<dbReference type="InterPro" id="IPR011527">
    <property type="entry name" value="ABC1_TM_dom"/>
</dbReference>
<evidence type="ECO:0000256" key="12">
    <source>
        <dbReference type="SAM" id="Phobius"/>
    </source>
</evidence>
<dbReference type="Pfam" id="PF00005">
    <property type="entry name" value="ABC_tran"/>
    <property type="match status" value="1"/>
</dbReference>
<dbReference type="InterPro" id="IPR003593">
    <property type="entry name" value="AAA+_ATPase"/>
</dbReference>
<keyword evidence="7" id="KW-1278">Translocase</keyword>
<feature type="transmembrane region" description="Helical" evidence="12">
    <location>
        <begin position="253"/>
        <end position="281"/>
    </location>
</feature>
<accession>A0A2S0MH20</accession>
<dbReference type="Proteomes" id="UP000239709">
    <property type="component" value="Chromosome"/>
</dbReference>
<keyword evidence="8 12" id="KW-1133">Transmembrane helix</keyword>
<evidence type="ECO:0000256" key="7">
    <source>
        <dbReference type="ARBA" id="ARBA00022967"/>
    </source>
</evidence>
<dbReference type="FunFam" id="3.40.50.300:FF:000221">
    <property type="entry name" value="Multidrug ABC transporter ATP-binding protein"/>
    <property type="match status" value="1"/>
</dbReference>
<dbReference type="NCBIfam" id="TIGR02203">
    <property type="entry name" value="MsbA_lipidA"/>
    <property type="match status" value="1"/>
</dbReference>
<feature type="transmembrane region" description="Helical" evidence="12">
    <location>
        <begin position="35"/>
        <end position="58"/>
    </location>
</feature>
<keyword evidence="5" id="KW-0547">Nucleotide-binding</keyword>
<evidence type="ECO:0000256" key="3">
    <source>
        <dbReference type="ARBA" id="ARBA00022475"/>
    </source>
</evidence>
<evidence type="ECO:0000256" key="10">
    <source>
        <dbReference type="ARBA" id="ARBA00023136"/>
    </source>
</evidence>
<name>A0A2S0MH20_9BURK</name>
<keyword evidence="6 15" id="KW-0067">ATP-binding</keyword>
<dbReference type="SMART" id="SM00382">
    <property type="entry name" value="AAA"/>
    <property type="match status" value="1"/>
</dbReference>
<gene>
    <name evidence="15" type="primary">msbA</name>
    <name evidence="15" type="ORF">C6570_13705</name>
</gene>
<feature type="region of interest" description="Disordered" evidence="11">
    <location>
        <begin position="338"/>
        <end position="358"/>
    </location>
</feature>
<dbReference type="RefSeq" id="WP_106703719.1">
    <property type="nucleotide sequence ID" value="NZ_CP027666.1"/>
</dbReference>
<dbReference type="AlphaFoldDB" id="A0A2S0MH20"/>
<dbReference type="InterPro" id="IPR011917">
    <property type="entry name" value="ABC_transpr_lipidA"/>
</dbReference>
<keyword evidence="10 12" id="KW-0472">Membrane</keyword>
<dbReference type="PROSITE" id="PS50893">
    <property type="entry name" value="ABC_TRANSPORTER_2"/>
    <property type="match status" value="1"/>
</dbReference>
<reference evidence="15 16" key="1">
    <citation type="submission" date="2018-03" db="EMBL/GenBank/DDBJ databases">
        <title>Genome sequencing of Ottowia sp.</title>
        <authorList>
            <person name="Kim S.-J."/>
            <person name="Heo J."/>
            <person name="Kwon S.-W."/>
        </authorList>
    </citation>
    <scope>NUCLEOTIDE SEQUENCE [LARGE SCALE GENOMIC DNA]</scope>
    <source>
        <strain evidence="15 16">KADR8-3</strain>
    </source>
</reference>
<feature type="domain" description="ABC transporter" evidence="13">
    <location>
        <begin position="361"/>
        <end position="596"/>
    </location>
</feature>
<dbReference type="InterPro" id="IPR017871">
    <property type="entry name" value="ABC_transporter-like_CS"/>
</dbReference>
<keyword evidence="3" id="KW-1003">Cell membrane</keyword>
<dbReference type="SUPFAM" id="SSF90123">
    <property type="entry name" value="ABC transporter transmembrane region"/>
    <property type="match status" value="1"/>
</dbReference>
<evidence type="ECO:0000259" key="13">
    <source>
        <dbReference type="PROSITE" id="PS50893"/>
    </source>
</evidence>
<keyword evidence="9" id="KW-0445">Lipid transport</keyword>
<keyword evidence="2" id="KW-0813">Transport</keyword>
<dbReference type="InterPro" id="IPR027417">
    <property type="entry name" value="P-loop_NTPase"/>
</dbReference>
<dbReference type="GO" id="GO:0015421">
    <property type="term" value="F:ABC-type oligopeptide transporter activity"/>
    <property type="evidence" value="ECO:0007669"/>
    <property type="project" value="TreeGrafter"/>
</dbReference>
<keyword evidence="16" id="KW-1185">Reference proteome</keyword>
<organism evidence="15 16">
    <name type="scientific">Ottowia oryzae</name>
    <dbReference type="NCBI Taxonomy" id="2109914"/>
    <lineage>
        <taxon>Bacteria</taxon>
        <taxon>Pseudomonadati</taxon>
        <taxon>Pseudomonadota</taxon>
        <taxon>Betaproteobacteria</taxon>
        <taxon>Burkholderiales</taxon>
        <taxon>Comamonadaceae</taxon>
        <taxon>Ottowia</taxon>
    </lineage>
</organism>
<evidence type="ECO:0000259" key="14">
    <source>
        <dbReference type="PROSITE" id="PS50929"/>
    </source>
</evidence>
<dbReference type="Gene3D" id="1.20.1560.10">
    <property type="entry name" value="ABC transporter type 1, transmembrane domain"/>
    <property type="match status" value="1"/>
</dbReference>
<evidence type="ECO:0000256" key="6">
    <source>
        <dbReference type="ARBA" id="ARBA00022840"/>
    </source>
</evidence>